<sequence>MENLGSYCIILAALTLVSSVTRIDAAVAMFVFGDSLVDTGNNDYITSIARANFLPNGIDYPTRIPTGRFCNGLIISDLISEYMGTEPILPILDPNAKGQNLLRGANFASAGAGILDDTGVIFIERLTIPQQIQLFQKYQNDVANLIGPAATTTLISQALFSITIGGNDYINNYLLPLSVRAQQYTPAQYNQLLIATFRNQLTQIYNLGARKLTVSNIGPLGCIPSQLSMKAIRTECIPELNEYASNFNAALKPMLQELNRELPGAMFVYGNGYDMIFGIINNPGNYGILFLPEALPYVRTILIYWQVGLKIRSELYNHLFCHSGFEASTTACCGQGSYNGVLVCTVLSNICPDRSKYVFWDPFHPTEAVNRLLTDRLLNGPPSDISPINIKELLAL</sequence>
<dbReference type="EMBL" id="CM055093">
    <property type="protein sequence ID" value="KAJ7566667.1"/>
    <property type="molecule type" value="Genomic_DNA"/>
</dbReference>
<evidence type="ECO:0000313" key="1">
    <source>
        <dbReference type="EMBL" id="KAJ7566667.1"/>
    </source>
</evidence>
<keyword evidence="2" id="KW-1185">Reference proteome</keyword>
<protein>
    <submittedName>
        <fullName evidence="1">Uncharacterized protein</fullName>
    </submittedName>
</protein>
<evidence type="ECO:0000313" key="2">
    <source>
        <dbReference type="Proteomes" id="UP001162992"/>
    </source>
</evidence>
<comment type="caution">
    <text evidence="1">The sequence shown here is derived from an EMBL/GenBank/DDBJ whole genome shotgun (WGS) entry which is preliminary data.</text>
</comment>
<dbReference type="Proteomes" id="UP001162992">
    <property type="component" value="Chromosome 2"/>
</dbReference>
<reference evidence="2" key="1">
    <citation type="journal article" date="2024" name="Proc. Natl. Acad. Sci. U.S.A.">
        <title>Extraordinary preservation of gene collinearity over three hundred million years revealed in homosporous lycophytes.</title>
        <authorList>
            <person name="Li C."/>
            <person name="Wickell D."/>
            <person name="Kuo L.Y."/>
            <person name="Chen X."/>
            <person name="Nie B."/>
            <person name="Liao X."/>
            <person name="Peng D."/>
            <person name="Ji J."/>
            <person name="Jenkins J."/>
            <person name="Williams M."/>
            <person name="Shu S."/>
            <person name="Plott C."/>
            <person name="Barry K."/>
            <person name="Rajasekar S."/>
            <person name="Grimwood J."/>
            <person name="Han X."/>
            <person name="Sun S."/>
            <person name="Hou Z."/>
            <person name="He W."/>
            <person name="Dai G."/>
            <person name="Sun C."/>
            <person name="Schmutz J."/>
            <person name="Leebens-Mack J.H."/>
            <person name="Li F.W."/>
            <person name="Wang L."/>
        </authorList>
    </citation>
    <scope>NUCLEOTIDE SEQUENCE [LARGE SCALE GENOMIC DNA]</scope>
    <source>
        <strain evidence="2">cv. PW_Plant_1</strain>
    </source>
</reference>
<name>A0ACC2EJJ8_DIPCM</name>
<accession>A0ACC2EJJ8</accession>
<gene>
    <name evidence="1" type="ORF">O6H91_02G113700</name>
</gene>
<organism evidence="1 2">
    <name type="scientific">Diphasiastrum complanatum</name>
    <name type="common">Issler's clubmoss</name>
    <name type="synonym">Lycopodium complanatum</name>
    <dbReference type="NCBI Taxonomy" id="34168"/>
    <lineage>
        <taxon>Eukaryota</taxon>
        <taxon>Viridiplantae</taxon>
        <taxon>Streptophyta</taxon>
        <taxon>Embryophyta</taxon>
        <taxon>Tracheophyta</taxon>
        <taxon>Lycopodiopsida</taxon>
        <taxon>Lycopodiales</taxon>
        <taxon>Lycopodiaceae</taxon>
        <taxon>Lycopodioideae</taxon>
        <taxon>Diphasiastrum</taxon>
    </lineage>
</organism>
<proteinExistence type="predicted"/>